<keyword evidence="2" id="KW-0255">Endonuclease</keyword>
<sequence length="424" mass="48743">MDAFRVFFMTSSDGMEINVDSITDEGAKLFYSLMQCFGELKDGKLYLKAEQQANKQTKERLERFSEEFSLQLPALKRLNKKISCLAEDEYFLILGGLPTDTKVKHQLEIYLSVLNRNKGQEVVEEEFLAELEKAQSVFPTLLDNYNINQPRTDRRTIIGSRNKSSRVCRFCEKGISDGATFRKVAHAIPEGIGNKNIILADECDDCNEYFGKEIEPHLVRHLDIYRAFLGVKGKNGLPTITYNNGKITHKDEMAVIVTQDFEKVSEEEFIVTLKSNKKFSPLKFYKALVKIALSTVSSDVIHDFRDTCEWLSSLGEEAVDLPRIASCVLHAGFSNHPQVTNYIRKNDDHNLPYFFSEFRIGSFVYVFIVPFSKKDKLQFLEVGEYEGFWGRLEHYAAVKTWRFDIVDTAADITITERIHIKKRL</sequence>
<dbReference type="AlphaFoldDB" id="A0AA42RYM5"/>
<keyword evidence="2" id="KW-0378">Hydrolase</keyword>
<accession>A0AA42RYM5</accession>
<organism evidence="2 3">
    <name type="scientific">Pseudomonas mosselii</name>
    <dbReference type="NCBI Taxonomy" id="78327"/>
    <lineage>
        <taxon>Bacteria</taxon>
        <taxon>Pseudomonadati</taxon>
        <taxon>Pseudomonadota</taxon>
        <taxon>Gammaproteobacteria</taxon>
        <taxon>Pseudomonadales</taxon>
        <taxon>Pseudomonadaceae</taxon>
        <taxon>Pseudomonas</taxon>
    </lineage>
</organism>
<gene>
    <name evidence="2" type="ORF">N5I14_19405</name>
</gene>
<keyword evidence="2" id="KW-0540">Nuclease</keyword>
<protein>
    <submittedName>
        <fullName evidence="2">HNH endonuclease</fullName>
    </submittedName>
</protein>
<dbReference type="Proteomes" id="UP001160882">
    <property type="component" value="Unassembled WGS sequence"/>
</dbReference>
<reference evidence="2" key="1">
    <citation type="submission" date="2022-09" db="EMBL/GenBank/DDBJ databases">
        <title>Intensive care unit water sources are persistently colonized with multi-drug resistant bacteria and are the site of extensive horizontal gene transfer of antibiotic resistance genes.</title>
        <authorList>
            <person name="Diorio-Toth L."/>
        </authorList>
    </citation>
    <scope>NUCLEOTIDE SEQUENCE</scope>
    <source>
        <strain evidence="2">GD03782</strain>
    </source>
</reference>
<evidence type="ECO:0000259" key="1">
    <source>
        <dbReference type="Pfam" id="PF14279"/>
    </source>
</evidence>
<dbReference type="InterPro" id="IPR029471">
    <property type="entry name" value="HNH_5"/>
</dbReference>
<evidence type="ECO:0000313" key="2">
    <source>
        <dbReference type="EMBL" id="MDH1632409.1"/>
    </source>
</evidence>
<dbReference type="GO" id="GO:0004519">
    <property type="term" value="F:endonuclease activity"/>
    <property type="evidence" value="ECO:0007669"/>
    <property type="project" value="UniProtKB-KW"/>
</dbReference>
<dbReference type="Pfam" id="PF14279">
    <property type="entry name" value="HNH_5"/>
    <property type="match status" value="1"/>
</dbReference>
<comment type="caution">
    <text evidence="2">The sequence shown here is derived from an EMBL/GenBank/DDBJ whole genome shotgun (WGS) entry which is preliminary data.</text>
</comment>
<feature type="domain" description="HNH endonuclease 5" evidence="1">
    <location>
        <begin position="168"/>
        <end position="222"/>
    </location>
</feature>
<dbReference type="EMBL" id="JAOCGG010000048">
    <property type="protein sequence ID" value="MDH1632409.1"/>
    <property type="molecule type" value="Genomic_DNA"/>
</dbReference>
<dbReference type="RefSeq" id="WP_280083046.1">
    <property type="nucleotide sequence ID" value="NZ_JAOCGG010000048.1"/>
</dbReference>
<name>A0AA42RYM5_9PSED</name>
<proteinExistence type="predicted"/>
<evidence type="ECO:0000313" key="3">
    <source>
        <dbReference type="Proteomes" id="UP001160882"/>
    </source>
</evidence>